<evidence type="ECO:0000256" key="3">
    <source>
        <dbReference type="ARBA" id="ARBA00022449"/>
    </source>
</evidence>
<feature type="transmembrane region" description="Helical" evidence="9">
    <location>
        <begin position="243"/>
        <end position="261"/>
    </location>
</feature>
<comment type="caution">
    <text evidence="11">The sequence shown here is derived from an EMBL/GenBank/DDBJ whole genome shotgun (WGS) entry which is preliminary data.</text>
</comment>
<dbReference type="GO" id="GO:0006813">
    <property type="term" value="P:potassium ion transport"/>
    <property type="evidence" value="ECO:0007669"/>
    <property type="project" value="InterPro"/>
</dbReference>
<organism evidence="11 12">
    <name type="scientific">Sporosarcina limicola</name>
    <dbReference type="NCBI Taxonomy" id="34101"/>
    <lineage>
        <taxon>Bacteria</taxon>
        <taxon>Bacillati</taxon>
        <taxon>Bacillota</taxon>
        <taxon>Bacilli</taxon>
        <taxon>Bacillales</taxon>
        <taxon>Caryophanaceae</taxon>
        <taxon>Sporosarcina</taxon>
    </lineage>
</organism>
<evidence type="ECO:0000259" key="10">
    <source>
        <dbReference type="PROSITE" id="PS51202"/>
    </source>
</evidence>
<evidence type="ECO:0000256" key="6">
    <source>
        <dbReference type="ARBA" id="ARBA00022989"/>
    </source>
</evidence>
<keyword evidence="8 9" id="KW-0472">Membrane</keyword>
<evidence type="ECO:0000256" key="5">
    <source>
        <dbReference type="ARBA" id="ARBA00022692"/>
    </source>
</evidence>
<dbReference type="PANTHER" id="PTHR32507:SF7">
    <property type="entry name" value="K(+)_H(+) ANTIPORTER NHAP2"/>
    <property type="match status" value="1"/>
</dbReference>
<dbReference type="Pfam" id="PF00999">
    <property type="entry name" value="Na_H_Exchanger"/>
    <property type="match status" value="1"/>
</dbReference>
<protein>
    <submittedName>
        <fullName evidence="11">Cell volume regulation protein A</fullName>
    </submittedName>
</protein>
<dbReference type="NCBIfam" id="NF003716">
    <property type="entry name" value="PRK05326.1-3"/>
    <property type="match status" value="1"/>
</dbReference>
<dbReference type="Gene3D" id="1.20.1530.20">
    <property type="match status" value="1"/>
</dbReference>
<feature type="transmembrane region" description="Helical" evidence="9">
    <location>
        <begin position="305"/>
        <end position="329"/>
    </location>
</feature>
<dbReference type="InterPro" id="IPR036721">
    <property type="entry name" value="RCK_C_sf"/>
</dbReference>
<evidence type="ECO:0000313" key="11">
    <source>
        <dbReference type="EMBL" id="MBE1555135.1"/>
    </source>
</evidence>
<dbReference type="GO" id="GO:0005886">
    <property type="term" value="C:plasma membrane"/>
    <property type="evidence" value="ECO:0007669"/>
    <property type="project" value="UniProtKB-SubCell"/>
</dbReference>
<dbReference type="NCBIfam" id="NF003715">
    <property type="entry name" value="PRK05326.1-2"/>
    <property type="match status" value="1"/>
</dbReference>
<accession>A0A927RD97</accession>
<keyword evidence="6 9" id="KW-1133">Transmembrane helix</keyword>
<evidence type="ECO:0000256" key="1">
    <source>
        <dbReference type="ARBA" id="ARBA00004651"/>
    </source>
</evidence>
<proteinExistence type="predicted"/>
<dbReference type="InterPro" id="IPR038770">
    <property type="entry name" value="Na+/solute_symporter_sf"/>
</dbReference>
<feature type="transmembrane region" description="Helical" evidence="9">
    <location>
        <begin position="363"/>
        <end position="379"/>
    </location>
</feature>
<dbReference type="Gene3D" id="3.30.70.1450">
    <property type="entry name" value="Regulator of K+ conductance, C-terminal domain"/>
    <property type="match status" value="1"/>
</dbReference>
<dbReference type="PROSITE" id="PS51202">
    <property type="entry name" value="RCK_C"/>
    <property type="match status" value="1"/>
</dbReference>
<sequence>MNQFSIDAIILLIGFFLLSGVLMTKLTSRAGVPALVLFMVLGMVLGSDISGLIYFSDAQLAQTIGIVALIIILFEGGLQTEWKSVRPVLGGASVLATGGVIFTTAILAVASHYVLGLGWLESFLLGSIVGSTDAAAVFSVMSGQNIKSKMSSTLELESGSNDPMAMFLTIAFIEWLTLPEFSLGHLVLNFFIQMGLGLALGLGLGYLSSKWMNKIKLDASGLYAVLSMGYAIAIYATTSVLGGSGLLAVYIAGILIGNRELNHSHSILRFHEGFAWLMQLTMFVILGLLVFPSELANWDLIWKGLVLSFILMFVARPIAVFICTIFFDYTFKEKLFLSWAGLRGAVPIVLATFPLLAGVPDPFLYFNMIFFIVLTSALLQGSTISNVAKWLGLEAPASPRRIHQLELISMDKANAEMLEVEISAHSPFLNQKVQTLGLPKETVISAIIREGKLVMPTGKTKLQVADVLYILTAKEQVSKVKLVMAEENGID</sequence>
<dbReference type="Pfam" id="PF02080">
    <property type="entry name" value="TrkA_C"/>
    <property type="match status" value="1"/>
</dbReference>
<evidence type="ECO:0000256" key="8">
    <source>
        <dbReference type="ARBA" id="ARBA00023136"/>
    </source>
</evidence>
<comment type="subcellular location">
    <subcellularLocation>
        <location evidence="1">Cell membrane</location>
        <topology evidence="1">Multi-pass membrane protein</topology>
    </subcellularLocation>
</comment>
<evidence type="ECO:0000256" key="7">
    <source>
        <dbReference type="ARBA" id="ARBA00023065"/>
    </source>
</evidence>
<dbReference type="RefSeq" id="WP_192598882.1">
    <property type="nucleotide sequence ID" value="NZ_JADBEL010000011.1"/>
</dbReference>
<feature type="transmembrane region" description="Helical" evidence="9">
    <location>
        <begin position="88"/>
        <end position="110"/>
    </location>
</feature>
<keyword evidence="4" id="KW-1003">Cell membrane</keyword>
<reference evidence="11" key="1">
    <citation type="submission" date="2020-10" db="EMBL/GenBank/DDBJ databases">
        <title>Genomic Encyclopedia of Type Strains, Phase IV (KMG-IV): sequencing the most valuable type-strain genomes for metagenomic binning, comparative biology and taxonomic classification.</title>
        <authorList>
            <person name="Goeker M."/>
        </authorList>
    </citation>
    <scope>NUCLEOTIDE SEQUENCE</scope>
    <source>
        <strain evidence="11">DSM 13886</strain>
    </source>
</reference>
<dbReference type="EMBL" id="JADBEL010000011">
    <property type="protein sequence ID" value="MBE1555135.1"/>
    <property type="molecule type" value="Genomic_DNA"/>
</dbReference>
<feature type="transmembrane region" description="Helical" evidence="9">
    <location>
        <begin position="122"/>
        <end position="143"/>
    </location>
</feature>
<evidence type="ECO:0000256" key="2">
    <source>
        <dbReference type="ARBA" id="ARBA00022448"/>
    </source>
</evidence>
<evidence type="ECO:0000256" key="4">
    <source>
        <dbReference type="ARBA" id="ARBA00022475"/>
    </source>
</evidence>
<feature type="transmembrane region" description="Helical" evidence="9">
    <location>
        <begin position="273"/>
        <end position="293"/>
    </location>
</feature>
<name>A0A927RD97_9BACL</name>
<evidence type="ECO:0000313" key="12">
    <source>
        <dbReference type="Proteomes" id="UP000658225"/>
    </source>
</evidence>
<dbReference type="AlphaFoldDB" id="A0A927RD97"/>
<dbReference type="InterPro" id="IPR006037">
    <property type="entry name" value="RCK_C"/>
</dbReference>
<feature type="transmembrane region" description="Helical" evidence="9">
    <location>
        <begin position="35"/>
        <end position="54"/>
    </location>
</feature>
<feature type="transmembrane region" description="Helical" evidence="9">
    <location>
        <begin position="60"/>
        <end position="76"/>
    </location>
</feature>
<keyword evidence="3" id="KW-0050">Antiport</keyword>
<keyword evidence="5 9" id="KW-0812">Transmembrane</keyword>
<feature type="transmembrane region" description="Helical" evidence="9">
    <location>
        <begin position="187"/>
        <end position="207"/>
    </location>
</feature>
<dbReference type="GO" id="GO:1902600">
    <property type="term" value="P:proton transmembrane transport"/>
    <property type="evidence" value="ECO:0007669"/>
    <property type="project" value="InterPro"/>
</dbReference>
<gene>
    <name evidence="11" type="ORF">H4683_002234</name>
</gene>
<keyword evidence="12" id="KW-1185">Reference proteome</keyword>
<dbReference type="SUPFAM" id="SSF116726">
    <property type="entry name" value="TrkA C-terminal domain-like"/>
    <property type="match status" value="1"/>
</dbReference>
<dbReference type="GO" id="GO:0015297">
    <property type="term" value="F:antiporter activity"/>
    <property type="evidence" value="ECO:0007669"/>
    <property type="project" value="UniProtKB-KW"/>
</dbReference>
<keyword evidence="2" id="KW-0813">Transport</keyword>
<dbReference type="GO" id="GO:0008324">
    <property type="term" value="F:monoatomic cation transmembrane transporter activity"/>
    <property type="evidence" value="ECO:0007669"/>
    <property type="project" value="InterPro"/>
</dbReference>
<dbReference type="PANTHER" id="PTHR32507">
    <property type="entry name" value="NA(+)/H(+) ANTIPORTER 1"/>
    <property type="match status" value="1"/>
</dbReference>
<evidence type="ECO:0000256" key="9">
    <source>
        <dbReference type="SAM" id="Phobius"/>
    </source>
</evidence>
<feature type="domain" description="RCK C-terminal" evidence="10">
    <location>
        <begin position="405"/>
        <end position="486"/>
    </location>
</feature>
<feature type="transmembrane region" description="Helical" evidence="9">
    <location>
        <begin position="336"/>
        <end position="357"/>
    </location>
</feature>
<feature type="transmembrane region" description="Helical" evidence="9">
    <location>
        <begin position="6"/>
        <end position="23"/>
    </location>
</feature>
<dbReference type="InterPro" id="IPR006153">
    <property type="entry name" value="Cation/H_exchanger_TM"/>
</dbReference>
<dbReference type="Proteomes" id="UP000658225">
    <property type="component" value="Unassembled WGS sequence"/>
</dbReference>
<keyword evidence="7" id="KW-0406">Ion transport</keyword>